<evidence type="ECO:0000313" key="5">
    <source>
        <dbReference type="Proteomes" id="UP001456562"/>
    </source>
</evidence>
<dbReference type="EMBL" id="JAAGME010000149">
    <property type="protein sequence ID" value="NEB65971.1"/>
    <property type="molecule type" value="Genomic_DNA"/>
</dbReference>
<dbReference type="Proteomes" id="UP000471648">
    <property type="component" value="Unassembled WGS sequence"/>
</dbReference>
<keyword evidence="5" id="KW-1185">Reference proteome</keyword>
<comment type="caution">
    <text evidence="3">The sequence shown here is derived from an EMBL/GenBank/DDBJ whole genome shotgun (WGS) entry which is preliminary data.</text>
</comment>
<evidence type="ECO:0000313" key="3">
    <source>
        <dbReference type="EMBL" id="NEB65971.1"/>
    </source>
</evidence>
<dbReference type="EMBL" id="JBEJUE010000024">
    <property type="protein sequence ID" value="MER0427425.1"/>
    <property type="molecule type" value="Genomic_DNA"/>
</dbReference>
<proteinExistence type="predicted"/>
<name>A0A6N9V7B7_STRMI</name>
<evidence type="ECO:0000313" key="2">
    <source>
        <dbReference type="EMBL" id="MER0427425.1"/>
    </source>
</evidence>
<reference evidence="2 5" key="2">
    <citation type="submission" date="2024-01" db="EMBL/GenBank/DDBJ databases">
        <title>Metagenomic exploration of the rhizosphere soil microbial community and their significance in facilitating the development of wild simulated ginseng.</title>
        <authorList>
            <person name="Huang J."/>
        </authorList>
    </citation>
    <scope>NUCLEOTIDE SEQUENCE [LARGE SCALE GENOMIC DNA]</scope>
    <source>
        <strain evidence="2 5">WY141</strain>
    </source>
</reference>
<dbReference type="AlphaFoldDB" id="A0A6N9V7B7"/>
<reference evidence="3 4" key="1">
    <citation type="submission" date="2020-01" db="EMBL/GenBank/DDBJ databases">
        <title>Insect and environment-associated Actinomycetes.</title>
        <authorList>
            <person name="Currrie C."/>
            <person name="Chevrette M."/>
            <person name="Carlson C."/>
            <person name="Stubbendieck R."/>
            <person name="Wendt-Pienkowski E."/>
        </authorList>
    </citation>
    <scope>NUCLEOTIDE SEQUENCE [LARGE SCALE GENOMIC DNA]</scope>
    <source>
        <strain evidence="3 4">SID14438</strain>
    </source>
</reference>
<sequence>MNQCTAVALLPPPDHLFALSFPGHRPEAGHVLCELGDGHDERHAAMLWDEGGRPGSAVWIRWKGSGTATLTPLPWCPALDPRNEACELFAAHPSPHSWHITDPTDDAITEHLTHQHPDLFPEFSDRDRDSDQDGS</sequence>
<protein>
    <submittedName>
        <fullName evidence="3">Uncharacterized protein</fullName>
    </submittedName>
</protein>
<feature type="region of interest" description="Disordered" evidence="1">
    <location>
        <begin position="116"/>
        <end position="135"/>
    </location>
</feature>
<accession>A0A6N9V7B7</accession>
<dbReference type="Proteomes" id="UP001456562">
    <property type="component" value="Unassembled WGS sequence"/>
</dbReference>
<organism evidence="3 4">
    <name type="scientific">Streptomyces microflavus</name>
    <name type="common">Streptomyces lipmanii</name>
    <dbReference type="NCBI Taxonomy" id="1919"/>
    <lineage>
        <taxon>Bacteria</taxon>
        <taxon>Bacillati</taxon>
        <taxon>Actinomycetota</taxon>
        <taxon>Actinomycetes</taxon>
        <taxon>Kitasatosporales</taxon>
        <taxon>Streptomycetaceae</taxon>
        <taxon>Streptomyces</taxon>
    </lineage>
</organism>
<evidence type="ECO:0000256" key="1">
    <source>
        <dbReference type="SAM" id="MobiDB-lite"/>
    </source>
</evidence>
<dbReference type="RefSeq" id="WP_164356043.1">
    <property type="nucleotide sequence ID" value="NZ_JAAGME010000149.1"/>
</dbReference>
<gene>
    <name evidence="2" type="ORF">ABR748_24780</name>
    <name evidence="3" type="ORF">G3I39_02635</name>
</gene>
<evidence type="ECO:0000313" key="4">
    <source>
        <dbReference type="Proteomes" id="UP000471648"/>
    </source>
</evidence>